<keyword evidence="4" id="KW-1185">Reference proteome</keyword>
<dbReference type="Pfam" id="PF00188">
    <property type="entry name" value="CAP"/>
    <property type="match status" value="1"/>
</dbReference>
<dbReference type="SUPFAM" id="SSF55797">
    <property type="entry name" value="PR-1-like"/>
    <property type="match status" value="1"/>
</dbReference>
<dbReference type="InterPro" id="IPR014044">
    <property type="entry name" value="CAP_dom"/>
</dbReference>
<dbReference type="CDD" id="cd05379">
    <property type="entry name" value="CAP_bacterial"/>
    <property type="match status" value="1"/>
</dbReference>
<organism evidence="3 4">
    <name type="scientific">Dimargaris cristalligena</name>
    <dbReference type="NCBI Taxonomy" id="215637"/>
    <lineage>
        <taxon>Eukaryota</taxon>
        <taxon>Fungi</taxon>
        <taxon>Fungi incertae sedis</taxon>
        <taxon>Zoopagomycota</taxon>
        <taxon>Kickxellomycotina</taxon>
        <taxon>Dimargaritomycetes</taxon>
        <taxon>Dimargaritales</taxon>
        <taxon>Dimargaritaceae</taxon>
        <taxon>Dimargaris</taxon>
    </lineage>
</organism>
<dbReference type="InterPro" id="IPR035940">
    <property type="entry name" value="CAP_sf"/>
</dbReference>
<name>A0A4P9ZRI4_9FUNG</name>
<evidence type="ECO:0000259" key="2">
    <source>
        <dbReference type="Pfam" id="PF00188"/>
    </source>
</evidence>
<evidence type="ECO:0000313" key="3">
    <source>
        <dbReference type="EMBL" id="RKP35262.1"/>
    </source>
</evidence>
<reference evidence="4" key="1">
    <citation type="journal article" date="2018" name="Nat. Microbiol.">
        <title>Leveraging single-cell genomics to expand the fungal tree of life.</title>
        <authorList>
            <person name="Ahrendt S.R."/>
            <person name="Quandt C.A."/>
            <person name="Ciobanu D."/>
            <person name="Clum A."/>
            <person name="Salamov A."/>
            <person name="Andreopoulos B."/>
            <person name="Cheng J.F."/>
            <person name="Woyke T."/>
            <person name="Pelin A."/>
            <person name="Henrissat B."/>
            <person name="Reynolds N.K."/>
            <person name="Benny G.L."/>
            <person name="Smith M.E."/>
            <person name="James T.Y."/>
            <person name="Grigoriev I.V."/>
        </authorList>
    </citation>
    <scope>NUCLEOTIDE SEQUENCE [LARGE SCALE GENOMIC DNA]</scope>
    <source>
        <strain evidence="4">RSA 468</strain>
    </source>
</reference>
<dbReference type="AlphaFoldDB" id="A0A4P9ZRI4"/>
<proteinExistence type="predicted"/>
<dbReference type="Proteomes" id="UP000268162">
    <property type="component" value="Unassembled WGS sequence"/>
</dbReference>
<protein>
    <recommendedName>
        <fullName evidence="2">SCP domain-containing protein</fullName>
    </recommendedName>
</protein>
<evidence type="ECO:0000256" key="1">
    <source>
        <dbReference type="SAM" id="MobiDB-lite"/>
    </source>
</evidence>
<dbReference type="EMBL" id="ML002916">
    <property type="protein sequence ID" value="RKP35262.1"/>
    <property type="molecule type" value="Genomic_DNA"/>
</dbReference>
<gene>
    <name evidence="3" type="ORF">BJ085DRAFT_39867</name>
</gene>
<feature type="region of interest" description="Disordered" evidence="1">
    <location>
        <begin position="47"/>
        <end position="74"/>
    </location>
</feature>
<dbReference type="Gene3D" id="3.40.33.10">
    <property type="entry name" value="CAP"/>
    <property type="match status" value="1"/>
</dbReference>
<sequence length="222" mass="23465">MVLALGVGCTRAEQSATKTVVVKEVVVVKKVVATKKVPTVKKIATVPKTSPSASSRTTAAAPVSTPTSTPSSLPVLKKSKPSAINGDNILSEVHLCKFLQVFNKFRASRRLPAAVSVSSLTMVAQTTANRMAEVGKQTHDNPVPLLSRLTNSGANVGWASENILDYGQNEQQALDEFIGSSAHLKAMEDTRLNAIGFAGNGPNMSLVMAQIKDLEVQPQLAC</sequence>
<evidence type="ECO:0000313" key="4">
    <source>
        <dbReference type="Proteomes" id="UP000268162"/>
    </source>
</evidence>
<accession>A0A4P9ZRI4</accession>
<feature type="domain" description="SCP" evidence="2">
    <location>
        <begin position="99"/>
        <end position="198"/>
    </location>
</feature>